<organism evidence="6 7">
    <name type="scientific">Rhizophlyctis rosea</name>
    <dbReference type="NCBI Taxonomy" id="64517"/>
    <lineage>
        <taxon>Eukaryota</taxon>
        <taxon>Fungi</taxon>
        <taxon>Fungi incertae sedis</taxon>
        <taxon>Chytridiomycota</taxon>
        <taxon>Chytridiomycota incertae sedis</taxon>
        <taxon>Chytridiomycetes</taxon>
        <taxon>Rhizophlyctidales</taxon>
        <taxon>Rhizophlyctidaceae</taxon>
        <taxon>Rhizophlyctis</taxon>
    </lineage>
</organism>
<dbReference type="AlphaFoldDB" id="A0AAD5SCR3"/>
<sequence length="335" mass="39186">MSDNEVSRSNGHASSTVAPKRSRAVVPPWLRQLRTLRAILTLTLMVVAVVGFNVAQLLSLIVLPFSRKHVMLFNGRIAGLTWYTMQWYFERIAKGKVTFSGDRLPEKENAICFSNHVGWTDFYLLHSLATRKKMQSSCKYFCKDSLKWLPGFGWGMWLMGMIFLKRDWTSDKNKIEDIFRALKTTRIPVWIVSYLEGTRITKQKLAESQAFAKERGLPVLKNVLIPRTKGFIATVNSFRNTQVRAIYDFTIAYYDNDRGFQTPPSIVRVHETTVNNDFKYHVHVRRYLIEDLPSDDEELHKWVMERYIEKDAFLEELKERWTEGKTLLVEESPFW</sequence>
<comment type="caution">
    <text evidence="6">The sequence shown here is derived from an EMBL/GenBank/DDBJ whole genome shotgun (WGS) entry which is preliminary data.</text>
</comment>
<feature type="transmembrane region" description="Helical" evidence="4">
    <location>
        <begin position="38"/>
        <end position="63"/>
    </location>
</feature>
<dbReference type="SMART" id="SM00563">
    <property type="entry name" value="PlsC"/>
    <property type="match status" value="1"/>
</dbReference>
<keyword evidence="4" id="KW-1133">Transmembrane helix</keyword>
<evidence type="ECO:0000256" key="3">
    <source>
        <dbReference type="ARBA" id="ARBA00023315"/>
    </source>
</evidence>
<evidence type="ECO:0000256" key="2">
    <source>
        <dbReference type="ARBA" id="ARBA00022679"/>
    </source>
</evidence>
<dbReference type="SUPFAM" id="SSF69593">
    <property type="entry name" value="Glycerol-3-phosphate (1)-acyltransferase"/>
    <property type="match status" value="1"/>
</dbReference>
<evidence type="ECO:0000313" key="6">
    <source>
        <dbReference type="EMBL" id="KAJ3045795.1"/>
    </source>
</evidence>
<dbReference type="Pfam" id="PF16076">
    <property type="entry name" value="Acyltransf_C"/>
    <property type="match status" value="1"/>
</dbReference>
<reference evidence="6" key="1">
    <citation type="submission" date="2020-05" db="EMBL/GenBank/DDBJ databases">
        <title>Phylogenomic resolution of chytrid fungi.</title>
        <authorList>
            <person name="Stajich J.E."/>
            <person name="Amses K."/>
            <person name="Simmons R."/>
            <person name="Seto K."/>
            <person name="Myers J."/>
            <person name="Bonds A."/>
            <person name="Quandt C.A."/>
            <person name="Barry K."/>
            <person name="Liu P."/>
            <person name="Grigoriev I."/>
            <person name="Longcore J.E."/>
            <person name="James T.Y."/>
        </authorList>
    </citation>
    <scope>NUCLEOTIDE SEQUENCE</scope>
    <source>
        <strain evidence="6">JEL0318</strain>
    </source>
</reference>
<keyword evidence="4" id="KW-0812">Transmembrane</keyword>
<feature type="domain" description="Phospholipid/glycerol acyltransferase" evidence="5">
    <location>
        <begin position="110"/>
        <end position="232"/>
    </location>
</feature>
<evidence type="ECO:0000256" key="4">
    <source>
        <dbReference type="SAM" id="Phobius"/>
    </source>
</evidence>
<evidence type="ECO:0000313" key="7">
    <source>
        <dbReference type="Proteomes" id="UP001212841"/>
    </source>
</evidence>
<dbReference type="GO" id="GO:0012505">
    <property type="term" value="C:endomembrane system"/>
    <property type="evidence" value="ECO:0007669"/>
    <property type="project" value="TreeGrafter"/>
</dbReference>
<protein>
    <recommendedName>
        <fullName evidence="5">Phospholipid/glycerol acyltransferase domain-containing protein</fullName>
    </recommendedName>
</protein>
<name>A0AAD5SCR3_9FUNG</name>
<dbReference type="Pfam" id="PF01553">
    <property type="entry name" value="Acyltransferase"/>
    <property type="match status" value="1"/>
</dbReference>
<dbReference type="CDD" id="cd07990">
    <property type="entry name" value="LPLAT_LCLAT1-like"/>
    <property type="match status" value="1"/>
</dbReference>
<dbReference type="GO" id="GO:0003841">
    <property type="term" value="F:1-acylglycerol-3-phosphate O-acyltransferase activity"/>
    <property type="evidence" value="ECO:0007669"/>
    <property type="project" value="TreeGrafter"/>
</dbReference>
<accession>A0AAD5SCR3</accession>
<gene>
    <name evidence="6" type="ORF">HK097_001123</name>
</gene>
<keyword evidence="7" id="KW-1185">Reference proteome</keyword>
<dbReference type="PANTHER" id="PTHR10983">
    <property type="entry name" value="1-ACYLGLYCEROL-3-PHOSPHATE ACYLTRANSFERASE-RELATED"/>
    <property type="match status" value="1"/>
</dbReference>
<dbReference type="EMBL" id="JADGJD010001214">
    <property type="protein sequence ID" value="KAJ3045795.1"/>
    <property type="molecule type" value="Genomic_DNA"/>
</dbReference>
<dbReference type="InterPro" id="IPR032098">
    <property type="entry name" value="Acyltransf_C"/>
</dbReference>
<dbReference type="Proteomes" id="UP001212841">
    <property type="component" value="Unassembled WGS sequence"/>
</dbReference>
<evidence type="ECO:0000259" key="5">
    <source>
        <dbReference type="SMART" id="SM00563"/>
    </source>
</evidence>
<comment type="similarity">
    <text evidence="1">Belongs to the 1-acyl-sn-glycerol-3-phosphate acyltransferase family.</text>
</comment>
<keyword evidence="4" id="KW-0472">Membrane</keyword>
<dbReference type="InterPro" id="IPR002123">
    <property type="entry name" value="Plipid/glycerol_acylTrfase"/>
</dbReference>
<proteinExistence type="inferred from homology"/>
<dbReference type="PANTHER" id="PTHR10983:SF24">
    <property type="entry name" value="1-ACYLGLYCEROL-3-PHOSPHATE O-ACYLTRANSFERASE 3, ISOFORM E-RELATED"/>
    <property type="match status" value="1"/>
</dbReference>
<keyword evidence="3" id="KW-0012">Acyltransferase</keyword>
<evidence type="ECO:0000256" key="1">
    <source>
        <dbReference type="ARBA" id="ARBA00008655"/>
    </source>
</evidence>
<keyword evidence="2" id="KW-0808">Transferase</keyword>